<feature type="signal peptide" evidence="8">
    <location>
        <begin position="1"/>
        <end position="19"/>
    </location>
</feature>
<dbReference type="Pfam" id="PF07690">
    <property type="entry name" value="MFS_1"/>
    <property type="match status" value="1"/>
</dbReference>
<dbReference type="Proteomes" id="UP001597520">
    <property type="component" value="Unassembled WGS sequence"/>
</dbReference>
<evidence type="ECO:0000256" key="1">
    <source>
        <dbReference type="ARBA" id="ARBA00004651"/>
    </source>
</evidence>
<dbReference type="InterPro" id="IPR050189">
    <property type="entry name" value="MFS_Efflux_Transporters"/>
</dbReference>
<dbReference type="EMBL" id="JBHUML010000003">
    <property type="protein sequence ID" value="MFD2706123.1"/>
    <property type="molecule type" value="Genomic_DNA"/>
</dbReference>
<feature type="transmembrane region" description="Helical" evidence="7">
    <location>
        <begin position="354"/>
        <end position="375"/>
    </location>
</feature>
<feature type="chain" id="PRO_5046952243" evidence="8">
    <location>
        <begin position="20"/>
        <end position="383"/>
    </location>
</feature>
<keyword evidence="2" id="KW-0813">Transport</keyword>
<evidence type="ECO:0000313" key="10">
    <source>
        <dbReference type="EMBL" id="MFD2706123.1"/>
    </source>
</evidence>
<dbReference type="InterPro" id="IPR036259">
    <property type="entry name" value="MFS_trans_sf"/>
</dbReference>
<feature type="domain" description="Major facilitator superfamily (MFS) profile" evidence="9">
    <location>
        <begin position="1"/>
        <end position="376"/>
    </location>
</feature>
<evidence type="ECO:0000256" key="3">
    <source>
        <dbReference type="ARBA" id="ARBA00022475"/>
    </source>
</evidence>
<feature type="transmembrane region" description="Helical" evidence="7">
    <location>
        <begin position="100"/>
        <end position="120"/>
    </location>
</feature>
<dbReference type="InterPro" id="IPR020846">
    <property type="entry name" value="MFS_dom"/>
</dbReference>
<feature type="transmembrane region" description="Helical" evidence="7">
    <location>
        <begin position="132"/>
        <end position="153"/>
    </location>
</feature>
<comment type="caution">
    <text evidence="10">The sequence shown here is derived from an EMBL/GenBank/DDBJ whole genome shotgun (WGS) entry which is preliminary data.</text>
</comment>
<keyword evidence="5 7" id="KW-1133">Transmembrane helix</keyword>
<keyword evidence="3" id="KW-1003">Cell membrane</keyword>
<keyword evidence="4 7" id="KW-0812">Transmembrane</keyword>
<dbReference type="CDD" id="cd17473">
    <property type="entry name" value="MFS_arabinose_efflux_permease_like"/>
    <property type="match status" value="1"/>
</dbReference>
<keyword evidence="11" id="KW-1185">Reference proteome</keyword>
<dbReference type="RefSeq" id="WP_380713430.1">
    <property type="nucleotide sequence ID" value="NZ_JBHUML010000003.1"/>
</dbReference>
<reference evidence="11" key="1">
    <citation type="journal article" date="2019" name="Int. J. Syst. Evol. Microbiol.">
        <title>The Global Catalogue of Microorganisms (GCM) 10K type strain sequencing project: providing services to taxonomists for standard genome sequencing and annotation.</title>
        <authorList>
            <consortium name="The Broad Institute Genomics Platform"/>
            <consortium name="The Broad Institute Genome Sequencing Center for Infectious Disease"/>
            <person name="Wu L."/>
            <person name="Ma J."/>
        </authorList>
    </citation>
    <scope>NUCLEOTIDE SEQUENCE [LARGE SCALE GENOMIC DNA]</scope>
    <source>
        <strain evidence="11">KCTC 33792</strain>
    </source>
</reference>
<dbReference type="SUPFAM" id="SSF103473">
    <property type="entry name" value="MFS general substrate transporter"/>
    <property type="match status" value="1"/>
</dbReference>
<evidence type="ECO:0000256" key="5">
    <source>
        <dbReference type="ARBA" id="ARBA00022989"/>
    </source>
</evidence>
<gene>
    <name evidence="10" type="ORF">ACFSUB_11670</name>
</gene>
<dbReference type="Gene3D" id="1.20.1250.20">
    <property type="entry name" value="MFS general substrate transporter like domains"/>
    <property type="match status" value="1"/>
</dbReference>
<dbReference type="PANTHER" id="PTHR43124:SF3">
    <property type="entry name" value="CHLORAMPHENICOL EFFLUX PUMP RV0191"/>
    <property type="match status" value="1"/>
</dbReference>
<feature type="transmembrane region" description="Helical" evidence="7">
    <location>
        <begin position="69"/>
        <end position="88"/>
    </location>
</feature>
<feature type="transmembrane region" description="Helical" evidence="7">
    <location>
        <begin position="286"/>
        <end position="305"/>
    </location>
</feature>
<protein>
    <submittedName>
        <fullName evidence="10">MFS transporter</fullName>
    </submittedName>
</protein>
<evidence type="ECO:0000313" key="11">
    <source>
        <dbReference type="Proteomes" id="UP001597520"/>
    </source>
</evidence>
<dbReference type="InterPro" id="IPR011701">
    <property type="entry name" value="MFS"/>
</dbReference>
<evidence type="ECO:0000256" key="2">
    <source>
        <dbReference type="ARBA" id="ARBA00022448"/>
    </source>
</evidence>
<sequence>MAQKLAILSISLITVMAGAAISPALGEITGAFPEAGGTLVKLVNTMHAVFIIPFTFVSSWLTKRYSKKAILIPGLLLYIIGGIGGGLAENIWMLLATRAILGISVGLIMPISTSIVSDYYEGNERTSMMGKVSASNQLGGMISMVAAGLLAAVSWRFTFLVYALAVLVFVLVLLFLPRRAPAAYEREGSGGRLDKRIIGLAAAMFAVFVLFYSIPTNMAIYLQENNIAGASLSGVIIAVMMLGGLAGGLLLAKVKHMLQSYTVPVQISLMGTGFSLIAFTSSVLPIAFGVFLMGLGAGTLIPSIYNGVAGVTAGAQVMTAMAIVQSFMYLGQFMSPLVMDSVSTLAGHPTNQFIYSMSGVLTLSIGVILLAVNAIRRYLAAKN</sequence>
<evidence type="ECO:0000256" key="4">
    <source>
        <dbReference type="ARBA" id="ARBA00022692"/>
    </source>
</evidence>
<comment type="subcellular location">
    <subcellularLocation>
        <location evidence="1">Cell membrane</location>
        <topology evidence="1">Multi-pass membrane protein</topology>
    </subcellularLocation>
</comment>
<evidence type="ECO:0000256" key="8">
    <source>
        <dbReference type="SAM" id="SignalP"/>
    </source>
</evidence>
<feature type="transmembrane region" description="Helical" evidence="7">
    <location>
        <begin position="317"/>
        <end position="334"/>
    </location>
</feature>
<proteinExistence type="predicted"/>
<dbReference type="PANTHER" id="PTHR43124">
    <property type="entry name" value="PURINE EFFLUX PUMP PBUE"/>
    <property type="match status" value="1"/>
</dbReference>
<accession>A0ABW5T3K9</accession>
<feature type="transmembrane region" description="Helical" evidence="7">
    <location>
        <begin position="42"/>
        <end position="62"/>
    </location>
</feature>
<evidence type="ECO:0000256" key="7">
    <source>
        <dbReference type="SAM" id="Phobius"/>
    </source>
</evidence>
<name>A0ABW5T3K9_9BACI</name>
<evidence type="ECO:0000259" key="9">
    <source>
        <dbReference type="PROSITE" id="PS50850"/>
    </source>
</evidence>
<feature type="transmembrane region" description="Helical" evidence="7">
    <location>
        <begin position="263"/>
        <end position="280"/>
    </location>
</feature>
<feature type="transmembrane region" description="Helical" evidence="7">
    <location>
        <begin position="159"/>
        <end position="176"/>
    </location>
</feature>
<dbReference type="PROSITE" id="PS50850">
    <property type="entry name" value="MFS"/>
    <property type="match status" value="1"/>
</dbReference>
<keyword evidence="6 7" id="KW-0472">Membrane</keyword>
<keyword evidence="8" id="KW-0732">Signal</keyword>
<feature type="transmembrane region" description="Helical" evidence="7">
    <location>
        <begin position="197"/>
        <end position="215"/>
    </location>
</feature>
<evidence type="ECO:0000256" key="6">
    <source>
        <dbReference type="ARBA" id="ARBA00023136"/>
    </source>
</evidence>
<feature type="transmembrane region" description="Helical" evidence="7">
    <location>
        <begin position="227"/>
        <end position="251"/>
    </location>
</feature>
<organism evidence="10 11">
    <name type="scientific">Salibacterium lacus</name>
    <dbReference type="NCBI Taxonomy" id="1898109"/>
    <lineage>
        <taxon>Bacteria</taxon>
        <taxon>Bacillati</taxon>
        <taxon>Bacillota</taxon>
        <taxon>Bacilli</taxon>
        <taxon>Bacillales</taxon>
        <taxon>Bacillaceae</taxon>
    </lineage>
</organism>